<dbReference type="InterPro" id="IPR011467">
    <property type="entry name" value="DUF1573"/>
</dbReference>
<dbReference type="STRING" id="333140.AWW68_14925"/>
<feature type="signal peptide" evidence="1">
    <location>
        <begin position="1"/>
        <end position="19"/>
    </location>
</feature>
<evidence type="ECO:0000313" key="2">
    <source>
        <dbReference type="EMBL" id="KYG73957.1"/>
    </source>
</evidence>
<proteinExistence type="predicted"/>
<feature type="chain" id="PRO_5007574135" description="DUF1573 domain-containing protein" evidence="1">
    <location>
        <begin position="20"/>
        <end position="347"/>
    </location>
</feature>
<protein>
    <recommendedName>
        <fullName evidence="4">DUF1573 domain-containing protein</fullName>
    </recommendedName>
</protein>
<accession>A0A150X5F1</accession>
<dbReference type="InterPro" id="IPR013783">
    <property type="entry name" value="Ig-like_fold"/>
</dbReference>
<dbReference type="Pfam" id="PF07610">
    <property type="entry name" value="DUF1573"/>
    <property type="match status" value="1"/>
</dbReference>
<dbReference type="OrthoDB" id="1466304at2"/>
<keyword evidence="3" id="KW-1185">Reference proteome</keyword>
<evidence type="ECO:0000256" key="1">
    <source>
        <dbReference type="SAM" id="SignalP"/>
    </source>
</evidence>
<keyword evidence="1" id="KW-0732">Signal</keyword>
<dbReference type="RefSeq" id="WP_068223114.1">
    <property type="nucleotide sequence ID" value="NZ_CP139724.1"/>
</dbReference>
<dbReference type="PANTHER" id="PTHR37833">
    <property type="entry name" value="LIPOPROTEIN-RELATED"/>
    <property type="match status" value="1"/>
</dbReference>
<name>A0A150X5F1_9BACT</name>
<dbReference type="AlphaFoldDB" id="A0A150X5F1"/>
<organism evidence="2 3">
    <name type="scientific">Roseivirga spongicola</name>
    <dbReference type="NCBI Taxonomy" id="333140"/>
    <lineage>
        <taxon>Bacteria</taxon>
        <taxon>Pseudomonadati</taxon>
        <taxon>Bacteroidota</taxon>
        <taxon>Cytophagia</taxon>
        <taxon>Cytophagales</taxon>
        <taxon>Roseivirgaceae</taxon>
        <taxon>Roseivirga</taxon>
    </lineage>
</organism>
<dbReference type="Gene3D" id="2.60.40.10">
    <property type="entry name" value="Immunoglobulins"/>
    <property type="match status" value="1"/>
</dbReference>
<reference evidence="2 3" key="1">
    <citation type="submission" date="2016-01" db="EMBL/GenBank/DDBJ databases">
        <title>Genome sequencing of Roseivirga spongicola UST030701-084.</title>
        <authorList>
            <person name="Selvaratnam C."/>
            <person name="Thevarajoo S."/>
            <person name="Goh K.M."/>
            <person name="Ee R."/>
            <person name="Chan K.-G."/>
            <person name="Chong C.S."/>
        </authorList>
    </citation>
    <scope>NUCLEOTIDE SEQUENCE [LARGE SCALE GENOMIC DNA]</scope>
    <source>
        <strain evidence="2 3">UST030701-084</strain>
    </source>
</reference>
<comment type="caution">
    <text evidence="2">The sequence shown here is derived from an EMBL/GenBank/DDBJ whole genome shotgun (WGS) entry which is preliminary data.</text>
</comment>
<dbReference type="Proteomes" id="UP000075606">
    <property type="component" value="Unassembled WGS sequence"/>
</dbReference>
<evidence type="ECO:0000313" key="3">
    <source>
        <dbReference type="Proteomes" id="UP000075606"/>
    </source>
</evidence>
<evidence type="ECO:0008006" key="4">
    <source>
        <dbReference type="Google" id="ProtNLM"/>
    </source>
</evidence>
<dbReference type="EMBL" id="LRPC01000028">
    <property type="protein sequence ID" value="KYG73957.1"/>
    <property type="molecule type" value="Genomic_DNA"/>
</dbReference>
<gene>
    <name evidence="2" type="ORF">AWW68_14925</name>
</gene>
<dbReference type="PANTHER" id="PTHR37833:SF1">
    <property type="entry name" value="SIGNAL PEPTIDE PROTEIN"/>
    <property type="match status" value="1"/>
</dbReference>
<sequence>MIRSCIVLFSLLFALGVNAQELEFVDLGVAEGEFKEISKEVEWFNRSDRSVQVKLVSKNDALKTERKSITIKAGAKAKIRYSIELSQSPGYFEYELQLVGREDVLLYGFQFGLQILAPEVDVFKAYRNTQWPFRTKERIFNLKAGYKQDTLSSTFDVYNLGGADLDLSEVKVSDSVWVKFEPKTIKHNQFGRMTISMLPSESAPSGFQKMSIGLKNDDKVFAHLPIQFTLLPPKQLNQSEVVSGSPTITTSIINHDFRVMKVGEVESVQVVLANLGKGELQIERLESNCDCLTYELQEKVLSSGNNTMLTVTFNANNRLGLERKTLAIFSNDPANPTLVLTFRAHVK</sequence>